<dbReference type="Pfam" id="PF00041">
    <property type="entry name" value="fn3"/>
    <property type="match status" value="19"/>
</dbReference>
<feature type="domain" description="Fibronectin type-III" evidence="3">
    <location>
        <begin position="1542"/>
        <end position="1641"/>
    </location>
</feature>
<feature type="domain" description="Fibronectin type-III" evidence="3">
    <location>
        <begin position="2253"/>
        <end position="2362"/>
    </location>
</feature>
<dbReference type="PANTHER" id="PTHR46708">
    <property type="entry name" value="TENASCIN"/>
    <property type="match status" value="1"/>
</dbReference>
<name>A0A158Q3T4_DRAME</name>
<feature type="domain" description="Fibronectin type-III" evidence="3">
    <location>
        <begin position="837"/>
        <end position="929"/>
    </location>
</feature>
<feature type="domain" description="Fibronectin type-III" evidence="3">
    <location>
        <begin position="1247"/>
        <end position="1345"/>
    </location>
</feature>
<feature type="domain" description="Fibronectin type-III" evidence="3">
    <location>
        <begin position="1740"/>
        <end position="1847"/>
    </location>
</feature>
<feature type="domain" description="Fibronectin type-III" evidence="3">
    <location>
        <begin position="933"/>
        <end position="1035"/>
    </location>
</feature>
<protein>
    <submittedName>
        <fullName evidence="7">Protein-tyrosine-phosphatase</fullName>
    </submittedName>
</protein>
<dbReference type="PRINTS" id="PR00014">
    <property type="entry name" value="FNTYPEIII"/>
</dbReference>
<feature type="domain" description="Fibronectin type-III" evidence="3">
    <location>
        <begin position="322"/>
        <end position="420"/>
    </location>
</feature>
<evidence type="ECO:0000313" key="6">
    <source>
        <dbReference type="Proteomes" id="UP000274756"/>
    </source>
</evidence>
<accession>A0A158Q3T4</accession>
<feature type="domain" description="Fibronectin type-III" evidence="3">
    <location>
        <begin position="2155"/>
        <end position="2249"/>
    </location>
</feature>
<dbReference type="InterPro" id="IPR036116">
    <property type="entry name" value="FN3_sf"/>
</dbReference>
<feature type="domain" description="Fibronectin type-III" evidence="3">
    <location>
        <begin position="523"/>
        <end position="637"/>
    </location>
</feature>
<feature type="region of interest" description="Disordered" evidence="2">
    <location>
        <begin position="1432"/>
        <end position="1457"/>
    </location>
</feature>
<dbReference type="CDD" id="cd00063">
    <property type="entry name" value="FN3"/>
    <property type="match status" value="24"/>
</dbReference>
<gene>
    <name evidence="4" type="ORF">DME_LOCUS7285</name>
</gene>
<feature type="domain" description="Fibronectin type-III" evidence="3">
    <location>
        <begin position="2572"/>
        <end position="2665"/>
    </location>
</feature>
<evidence type="ECO:0000259" key="3">
    <source>
        <dbReference type="PROSITE" id="PS50853"/>
    </source>
</evidence>
<evidence type="ECO:0000313" key="7">
    <source>
        <dbReference type="WBParaSite" id="DME_0000312601-mRNA-1"/>
    </source>
</evidence>
<dbReference type="PROSITE" id="PS50853">
    <property type="entry name" value="FN3"/>
    <property type="match status" value="23"/>
</dbReference>
<feature type="domain" description="Fibronectin type-III" evidence="3">
    <location>
        <begin position="1347"/>
        <end position="1444"/>
    </location>
</feature>
<feature type="domain" description="Fibronectin type-III" evidence="3">
    <location>
        <begin position="737"/>
        <end position="835"/>
    </location>
</feature>
<reference evidence="7" key="1">
    <citation type="submission" date="2016-04" db="UniProtKB">
        <authorList>
            <consortium name="WormBaseParasite"/>
        </authorList>
    </citation>
    <scope>IDENTIFICATION</scope>
</reference>
<dbReference type="Proteomes" id="UP000274756">
    <property type="component" value="Unassembled WGS sequence"/>
</dbReference>
<evidence type="ECO:0000256" key="1">
    <source>
        <dbReference type="ARBA" id="ARBA00022737"/>
    </source>
</evidence>
<evidence type="ECO:0000313" key="4">
    <source>
        <dbReference type="EMBL" id="VDN57312.1"/>
    </source>
</evidence>
<feature type="domain" description="Fibronectin type-III" evidence="3">
    <location>
        <begin position="638"/>
        <end position="735"/>
    </location>
</feature>
<keyword evidence="1" id="KW-0677">Repeat</keyword>
<evidence type="ECO:0000313" key="5">
    <source>
        <dbReference type="Proteomes" id="UP000038040"/>
    </source>
</evidence>
<dbReference type="SUPFAM" id="SSF49265">
    <property type="entry name" value="Fibronectin type III"/>
    <property type="match status" value="15"/>
</dbReference>
<evidence type="ECO:0000256" key="2">
    <source>
        <dbReference type="SAM" id="MobiDB-lite"/>
    </source>
</evidence>
<dbReference type="STRING" id="318479.A0A158Q3T4"/>
<sequence>MDLRQASDIHMIFRQGVDSDRLQPPTHPPSHLQIEAPDARHIRVTWMQVPQSTWMCNEIQIELEVTEPTRLPLVILDGRQTSHVLNTQPNQQWSVRVRTKNSAGHSPWSQTVSTRTAPAGELIIGPTVSFRQGIPVLTWNSLERVEDIVKSYQVEWRSSVSPSWQKYRESVPYTGWQRPYTIEMKDLVPGQYYQIRINAIDANNAVSYTTSVVNVQAQRMCSPPRRAPINVHATAIGPTQIRVSWHPLHETEWNCDQIWYVVKYSTPRDQGFRNLTRGENQVVFDSKPFTQWTFEVQAANPAGESVWSKSVTAQTQGTAPGPISDLRIYTISPDSLQLSWRPPENPNGQITGYEITYQLLSKGLCDQVSDRPITVTSNRPSYTLRGLSPHSNYRISVAAKTNIAGEPLSQEVQTDQSIPTASPLYIRSESKTHDTLDISWQAPPCIHTNGEITEYEYEIKVADGDPSQKPVVNTVRGNTRTRISGLRPLRKYYVRLRAYTRKGPGPWSQPVIMQTAPSQEISPPPVVKLLTADSNQAHLLWQEPDKAYGHVDRFKCQYSVVGTRDYREKQFPATNPCSKEISRIAGLPVSPTGPRWHCGTIGGLQPEKEYEFRVSAGSPDGAWSPWSRPEKGSLSEEPVQILSIQKIGGSATNLQIVWNIKPTDISRVSGFRIHVAPLEYRAQPQIFTVDRSTMQYQVDNLKPNSDYNITVEAAVGSRYHSGTSVRMRTDSLSPTDTLLRPKVIEEQATSVTVEWSAPRIDVGGFIVEYRLGDGVWLEYPKRIPAYPGRRTYTAKVEQLPTNNAVDIRVRGVSLQNEKLSPGPEIRARTKCSAPPFPPQAIRIDAPTTNEVRVSWARPAKDTWQCDQLNFEIAYRVGNDAEKIIPVAGDQTEYSFPADANSRWAIKVRSSNQVGASPWSTVQTIATKQGVPGSVRNLRLRAIGPNEVLVQWSAPIVQRGTIVGYDISYRLKHRLACPDEEPRDVSRDFITVYNHKDLEYTLTGLLPFSLYEVRVRARTTELGPEETKDIVTEQQPPSAPPLNLQLGYALERSINFQWEEVECSQRHGHIVNYEYEILGQDDWAKLERQIANTTNTYITIDGLTPFTKYVMRVKAYNSVGGGPNTENLDAMTSKADAPLPPQDLVVAQEGTNSFMISWLPPYPPYGPHDAYKIRYQILNANSWTNIEKDVDDHLLQCPADSPRFCFNITNLEHGQQYRAQVATRIEGGSYGPWSTVIIANTLQILPDAPRAIELIAKTHHSLHIRWLPPADPLGHITQYKVNIVSMEDPQGQIITHLVDHPNLQFLFSNLLPETSYNVSISAGTSRGFGPEIWTRYSTNPFKVPGILAAPELRPDNANALDVQWNGVPDPNGRIRGYIIEYRPSDTPTFTEYSGIIEQEANKEKYNQKMHNLNADTLYFVRIKVIDKKQRISEPSPEANARTGCAVPISPPSNVNVHSPSSTQIRISWQAPSQSSWRCSNIRYKIEYMNGTSPRHQIDVPSGVTEKVIDSAPNTLWRVRVRLENDAGASDWSKEVSIRTSEGAPGTVEGLTARSDGPNSAIVSWNQPIQTNGIITGYAVIYRLKSIGECGPRSSRPITKNVQDEKLVLDGLLPDSTYEIYVIAHTSQAGPQSSPVTFTTEESIPTGPPLNVRMSSVTQTKGDLLWNEPECEMRHGKIIGYDYVLQSLDIWAENESDYTTLQKVYFDKLVPYTRYRVRVRAKNSVGHGPFSDWISFQTHPSAPFAPSDLVEEQSFPHAIEISFIPPVPPHGLINEYRIRHTPTGQRNFKEVRVGVEHLQCSDSSKKNRLCYRVVNLDPELEYEIQAAAHSVGGGWGTWSEPLLASTHEQNIPVLERELEVVDIKPTSITVRWRGLDGDQAAHIVGYVVEYKSEADDDEWKEYNGITKHKPRMNEYKINVRQLESATEYFFRLKVVGKNDKRGSPGPEAPPEEVKLEPIDFETLKVSWRKPEKTTWNCKDVEYLIEFVNTTSRGVISAPSDSKEMLLSTLPGTKWDIKMRTQTLEEGYKPNYSPWSDRVTLITQALPGEIFVKVEPKGPETAHVMWDLADQDQKWNYGVDITYKLKQLGGCAESRSGDHEPITKYNVQDKLIILDDLKPGSEYEIIVTPRRPPTLHSSVVSPKTVRRFRTKTDLPSGPPMNLRVDSRRNTEIGFKWDPPVCASQNGKITQYEFEVVGDEEWNDDKREGVTPRTNVVVDQLKPGSLYNVRVRAYTSEGAGPWSNSIQIRTTGSELGPPRELTAVQTKAKSVQLTWLPPYPERTPVVAYKFKYSPRADDSNPMLLEVSGDDLSCQGYKSPLITSENLCTTIKSLQPDTTYSFAVQAQSTSSNWGEWSPTYFATTRSADDGPIPGKLRLVSAGHDNLRVNWIVPPVIREMIDRYLVTISVASAFDQYPKEFNTPGSQNDFHFRGLEPVTHYNITVQGLSKGKHLWFISEIFATTDYAEGLLSWLPAPTDLKLLEKADTMMHVAWSPPEIFDPQYKDLITHYRITIAPYDKITSTTGRIKNYTVPYPGTSIKFEDLNPETIYNITVQAGTNSGYGQILWGIYSTLAPDQSHILKLIHRTPTTLTVGWEPTSRMNQGYTLTWTSLHSVFPHVRLDKIKSTTIDSGIRNYTIENLEPSTIYNVTLQPKGSAESAWGAYATLPPGWFIVRNFVWCDRTNYAISLNWEPLPLKLATHYQVQYLRLKEHGTAWIKEEERRAVELLCPKDGCNRQCYLVFNLEHNPDEYIFQIRAKVNGQWNHWKTAGKPAVFEKPERKAACCIVPPPYPVENIGLPGTFWEVDIAPVESRPQNISRYYVVVDEREPAGSTNWTELTDKVTATKLKLPYYVAASFNADTLPTPTKVKIGDGTVIGGYLNYPLVKGKKYNYEIYSVWELDGKPAVVARQRGEFRLDSFESFK</sequence>
<feature type="domain" description="Fibronectin type-III" evidence="3">
    <location>
        <begin position="1852"/>
        <end position="1956"/>
    </location>
</feature>
<dbReference type="InterPro" id="IPR013783">
    <property type="entry name" value="Ig-like_fold"/>
</dbReference>
<dbReference type="Gene3D" id="2.60.40.10">
    <property type="entry name" value="Immunoglobulins"/>
    <property type="match status" value="25"/>
</dbReference>
<reference evidence="4 6" key="2">
    <citation type="submission" date="2018-11" db="EMBL/GenBank/DDBJ databases">
        <authorList>
            <consortium name="Pathogen Informatics"/>
        </authorList>
    </citation>
    <scope>NUCLEOTIDE SEQUENCE [LARGE SCALE GENOMIC DNA]</scope>
</reference>
<feature type="domain" description="Fibronectin type-III" evidence="3">
    <location>
        <begin position="1139"/>
        <end position="1243"/>
    </location>
</feature>
<proteinExistence type="predicted"/>
<keyword evidence="6" id="KW-1185">Reference proteome</keyword>
<dbReference type="PANTHER" id="PTHR46708:SF2">
    <property type="entry name" value="FIBRONECTIN TYPE-III DOMAIN-CONTAINING PROTEIN"/>
    <property type="match status" value="1"/>
</dbReference>
<feature type="domain" description="Fibronectin type-III" evidence="3">
    <location>
        <begin position="1039"/>
        <end position="1134"/>
    </location>
</feature>
<dbReference type="Proteomes" id="UP000038040">
    <property type="component" value="Unplaced"/>
</dbReference>
<feature type="domain" description="Fibronectin type-III" evidence="3">
    <location>
        <begin position="1646"/>
        <end position="1739"/>
    </location>
</feature>
<dbReference type="WBParaSite" id="DME_0000312601-mRNA-1">
    <property type="protein sequence ID" value="DME_0000312601-mRNA-1"/>
    <property type="gene ID" value="DME_0000312601"/>
</dbReference>
<dbReference type="EMBL" id="UYYG01001159">
    <property type="protein sequence ID" value="VDN57312.1"/>
    <property type="molecule type" value="Genomic_DNA"/>
</dbReference>
<dbReference type="FunFam" id="2.60.40.10:FF:000028">
    <property type="entry name" value="Neuronal cell adhesion molecule"/>
    <property type="match status" value="1"/>
</dbReference>
<feature type="domain" description="Fibronectin type-III" evidence="3">
    <location>
        <begin position="227"/>
        <end position="318"/>
    </location>
</feature>
<dbReference type="InterPro" id="IPR050991">
    <property type="entry name" value="ECM_Regulatory_Proteins"/>
</dbReference>
<feature type="domain" description="Fibronectin type-III" evidence="3">
    <location>
        <begin position="422"/>
        <end position="518"/>
    </location>
</feature>
<organism evidence="5 7">
    <name type="scientific">Dracunculus medinensis</name>
    <name type="common">Guinea worm</name>
    <dbReference type="NCBI Taxonomy" id="318479"/>
    <lineage>
        <taxon>Eukaryota</taxon>
        <taxon>Metazoa</taxon>
        <taxon>Ecdysozoa</taxon>
        <taxon>Nematoda</taxon>
        <taxon>Chromadorea</taxon>
        <taxon>Rhabditida</taxon>
        <taxon>Spirurina</taxon>
        <taxon>Dracunculoidea</taxon>
        <taxon>Dracunculidae</taxon>
        <taxon>Dracunculus</taxon>
    </lineage>
</organism>
<feature type="domain" description="Fibronectin type-III" evidence="3">
    <location>
        <begin position="2470"/>
        <end position="2571"/>
    </location>
</feature>
<dbReference type="FunFam" id="2.60.40.10:FF:001900">
    <property type="entry name" value="Myotactin form B"/>
    <property type="match status" value="1"/>
</dbReference>
<feature type="domain" description="Fibronectin type-III" evidence="3">
    <location>
        <begin position="28"/>
        <end position="119"/>
    </location>
</feature>
<dbReference type="OrthoDB" id="5969272at2759"/>
<dbReference type="InterPro" id="IPR003961">
    <property type="entry name" value="FN3_dom"/>
</dbReference>
<feature type="domain" description="Fibronectin type-III" evidence="3">
    <location>
        <begin position="2367"/>
        <end position="2461"/>
    </location>
</feature>
<feature type="domain" description="Fibronectin type-III" evidence="3">
    <location>
        <begin position="1449"/>
        <end position="1541"/>
    </location>
</feature>
<dbReference type="SMART" id="SM00060">
    <property type="entry name" value="FN3"/>
    <property type="match status" value="27"/>
</dbReference>